<dbReference type="AlphaFoldDB" id="D2MMQ7"/>
<gene>
    <name evidence="2" type="ORF">HMPREF9013_1041</name>
</gene>
<keyword evidence="3" id="KW-1185">Reference proteome</keyword>
<reference evidence="3" key="1">
    <citation type="submission" date="2009-12" db="EMBL/GenBank/DDBJ databases">
        <title>Sequence of Clostridiales genomosp. BVAB3 str. UPII9-5.</title>
        <authorList>
            <person name="Madupu R."/>
            <person name="Durkin A.S."/>
            <person name="Torralba M."/>
            <person name="Methe B."/>
            <person name="Sutton G.G."/>
            <person name="Strausberg R.L."/>
            <person name="Nelson K.E."/>
        </authorList>
    </citation>
    <scope>NUCLEOTIDE SEQUENCE [LARGE SCALE GENOMIC DNA]</scope>
    <source>
        <strain evidence="3">W1219</strain>
    </source>
</reference>
<dbReference type="EMBL" id="ADFR01000002">
    <property type="protein sequence ID" value="EFC06333.1"/>
    <property type="molecule type" value="Genomic_DNA"/>
</dbReference>
<dbReference type="RefSeq" id="WP_006626678.1">
    <property type="nucleotide sequence ID" value="NZ_ADFR01000002.1"/>
</dbReference>
<evidence type="ECO:0000313" key="3">
    <source>
        <dbReference type="Proteomes" id="UP000005017"/>
    </source>
</evidence>
<name>D2MMQ7_9FIRM</name>
<evidence type="ECO:0000313" key="2">
    <source>
        <dbReference type="EMBL" id="EFC06333.1"/>
    </source>
</evidence>
<comment type="caution">
    <text evidence="2">The sequence shown here is derived from an EMBL/GenBank/DDBJ whole genome shotgun (WGS) entry which is preliminary data.</text>
</comment>
<dbReference type="OrthoDB" id="9784124at2"/>
<organism evidence="2 3">
    <name type="scientific">Bulleidia extructa W1219</name>
    <dbReference type="NCBI Taxonomy" id="679192"/>
    <lineage>
        <taxon>Bacteria</taxon>
        <taxon>Bacillati</taxon>
        <taxon>Bacillota</taxon>
        <taxon>Erysipelotrichia</taxon>
        <taxon>Erysipelotrichales</taxon>
        <taxon>Erysipelotrichaceae</taxon>
        <taxon>Bulleidia</taxon>
    </lineage>
</organism>
<protein>
    <recommendedName>
        <fullName evidence="1">CpXC domain-containing protein</fullName>
    </recommendedName>
</protein>
<dbReference type="Pfam" id="PF14353">
    <property type="entry name" value="CpXC"/>
    <property type="match status" value="1"/>
</dbReference>
<dbReference type="InterPro" id="IPR025682">
    <property type="entry name" value="CpXC_dom"/>
</dbReference>
<proteinExistence type="predicted"/>
<dbReference type="Proteomes" id="UP000005017">
    <property type="component" value="Unassembled WGS sequence"/>
</dbReference>
<accession>D2MMQ7</accession>
<dbReference type="STRING" id="679192.HMPREF9013_1041"/>
<dbReference type="eggNOG" id="ENOG5032TQR">
    <property type="taxonomic scope" value="Bacteria"/>
</dbReference>
<evidence type="ECO:0000259" key="1">
    <source>
        <dbReference type="Pfam" id="PF14353"/>
    </source>
</evidence>
<feature type="domain" description="CpXC" evidence="1">
    <location>
        <begin position="9"/>
        <end position="124"/>
    </location>
</feature>
<sequence>MQKQWIAYTCPYCGETMDLEVTLSLEASEEEKELLMSGDLFHHSCLHCQHEFLLQVPFTYMDRLRKFVLVLVQEEMLPKEMAQTGPALNQVGFTLRHVQTIQQLVEKIQIFEDGVDDRLVELAKYDNFIEFVDHKKGNPEEITSIEYQRMDHEVIKINIRTNDGGMSFLTPLNLIEEEYRIDQERLTIQNEVFPIVDQKWIISCYQETEGKA</sequence>